<dbReference type="Proteomes" id="UP000322667">
    <property type="component" value="Chromosome D08"/>
</dbReference>
<evidence type="ECO:0000256" key="4">
    <source>
        <dbReference type="SAM" id="SignalP"/>
    </source>
</evidence>
<dbReference type="PANTHER" id="PTHR47965:SF28">
    <property type="entry name" value="BASIC 7S GLOBULIN"/>
    <property type="match status" value="1"/>
</dbReference>
<dbReference type="InterPro" id="IPR021109">
    <property type="entry name" value="Peptidase_aspartic_dom_sf"/>
</dbReference>
<evidence type="ECO:0000259" key="6">
    <source>
        <dbReference type="Pfam" id="PF14543"/>
    </source>
</evidence>
<evidence type="ECO:0008006" key="9">
    <source>
        <dbReference type="Google" id="ProtNLM"/>
    </source>
</evidence>
<dbReference type="FunFam" id="2.40.70.10:FF:000045">
    <property type="entry name" value="Basic 7S globulin"/>
    <property type="match status" value="1"/>
</dbReference>
<dbReference type="PANTHER" id="PTHR47965">
    <property type="entry name" value="ASPARTYL PROTEASE-RELATED"/>
    <property type="match status" value="1"/>
</dbReference>
<feature type="chain" id="PRO_5022951199" description="Peptidase A1 domain-containing protein" evidence="4">
    <location>
        <begin position="18"/>
        <end position="346"/>
    </location>
</feature>
<keyword evidence="3" id="KW-1015">Disulfide bond</keyword>
<dbReference type="Pfam" id="PF14543">
    <property type="entry name" value="TAXi_N"/>
    <property type="match status" value="1"/>
</dbReference>
<evidence type="ECO:0000313" key="8">
    <source>
        <dbReference type="Proteomes" id="UP000322667"/>
    </source>
</evidence>
<organism evidence="7 8">
    <name type="scientific">Gossypium tomentosum</name>
    <name type="common">Hawaiian cotton</name>
    <name type="synonym">Gossypium sandvicense</name>
    <dbReference type="NCBI Taxonomy" id="34277"/>
    <lineage>
        <taxon>Eukaryota</taxon>
        <taxon>Viridiplantae</taxon>
        <taxon>Streptophyta</taxon>
        <taxon>Embryophyta</taxon>
        <taxon>Tracheophyta</taxon>
        <taxon>Spermatophyta</taxon>
        <taxon>Magnoliopsida</taxon>
        <taxon>eudicotyledons</taxon>
        <taxon>Gunneridae</taxon>
        <taxon>Pentapetalae</taxon>
        <taxon>rosids</taxon>
        <taxon>malvids</taxon>
        <taxon>Malvales</taxon>
        <taxon>Malvaceae</taxon>
        <taxon>Malvoideae</taxon>
        <taxon>Gossypium</taxon>
    </lineage>
</organism>
<feature type="domain" description="Xylanase inhibitor C-terminal" evidence="5">
    <location>
        <begin position="270"/>
        <end position="327"/>
    </location>
</feature>
<dbReference type="InterPro" id="IPR001461">
    <property type="entry name" value="Aspartic_peptidase_A1"/>
</dbReference>
<dbReference type="EMBL" id="CM017630">
    <property type="protein sequence ID" value="TYH59998.1"/>
    <property type="molecule type" value="Genomic_DNA"/>
</dbReference>
<evidence type="ECO:0000259" key="5">
    <source>
        <dbReference type="Pfam" id="PF14541"/>
    </source>
</evidence>
<evidence type="ECO:0000313" key="7">
    <source>
        <dbReference type="EMBL" id="TYH59998.1"/>
    </source>
</evidence>
<accession>A0A5D2JYU2</accession>
<keyword evidence="2 4" id="KW-0732">Signal</keyword>
<name>A0A5D2JYU2_GOSTO</name>
<evidence type="ECO:0000256" key="2">
    <source>
        <dbReference type="ARBA" id="ARBA00022729"/>
    </source>
</evidence>
<protein>
    <recommendedName>
        <fullName evidence="9">Peptidase A1 domain-containing protein</fullName>
    </recommendedName>
</protein>
<dbReference type="GO" id="GO:0004190">
    <property type="term" value="F:aspartic-type endopeptidase activity"/>
    <property type="evidence" value="ECO:0007669"/>
    <property type="project" value="InterPro"/>
</dbReference>
<dbReference type="InterPro" id="IPR032861">
    <property type="entry name" value="TAXi_N"/>
</dbReference>
<sequence>MASSFLLLLLIFLSVYSFILLSKSQKTSKPNRFVLQLQKDPKTKLFKVPFVVDLNGRLLWVTCEKSYRSSTYHAPRCRSTQCSRADSHYCHICSTRDGPGCHNNTCGVMSMNPVTGLTAMSELAQDVLSIQSTQGSNPGPMVRVPQFLFTCAPSLLLQRGLPSTVQGVAGLGHSPISLPTQLASHFGSAGFAPTFALCLAPKGVMFFGDSPYYMLPNYYMEVISIKINDKDVLIDTALLSINKQGVGGTKLSTINPYTILHHPIFKAHVMWRIYGANSLVEAAPGVSCLAFVDGGMKNNGASIIIGAYQMENNLVQFDMARSRPGFNSSLLFYKTSCNNFNFTVIP</sequence>
<feature type="domain" description="Xylanase inhibitor N-terminal" evidence="6">
    <location>
        <begin position="43"/>
        <end position="209"/>
    </location>
</feature>
<dbReference type="Gene3D" id="2.40.70.10">
    <property type="entry name" value="Acid Proteases"/>
    <property type="match status" value="3"/>
</dbReference>
<dbReference type="SUPFAM" id="SSF50630">
    <property type="entry name" value="Acid proteases"/>
    <property type="match status" value="1"/>
</dbReference>
<evidence type="ECO:0000256" key="1">
    <source>
        <dbReference type="ARBA" id="ARBA00007447"/>
    </source>
</evidence>
<proteinExistence type="inferred from homology"/>
<gene>
    <name evidence="7" type="ORF">ES332_D08G261600v1</name>
</gene>
<dbReference type="Pfam" id="PF14541">
    <property type="entry name" value="TAXi_C"/>
    <property type="match status" value="2"/>
</dbReference>
<feature type="signal peptide" evidence="4">
    <location>
        <begin position="1"/>
        <end position="17"/>
    </location>
</feature>
<dbReference type="AlphaFoldDB" id="A0A5D2JYU2"/>
<keyword evidence="8" id="KW-1185">Reference proteome</keyword>
<feature type="domain" description="Xylanase inhibitor C-terminal" evidence="5">
    <location>
        <begin position="217"/>
        <end position="268"/>
    </location>
</feature>
<dbReference type="InterPro" id="IPR032799">
    <property type="entry name" value="TAXi_C"/>
</dbReference>
<reference evidence="7 8" key="1">
    <citation type="submission" date="2019-07" db="EMBL/GenBank/DDBJ databases">
        <title>WGS assembly of Gossypium tomentosum.</title>
        <authorList>
            <person name="Chen Z.J."/>
            <person name="Sreedasyam A."/>
            <person name="Ando A."/>
            <person name="Song Q."/>
            <person name="De L."/>
            <person name="Hulse-Kemp A."/>
            <person name="Ding M."/>
            <person name="Ye W."/>
            <person name="Kirkbride R."/>
            <person name="Jenkins J."/>
            <person name="Plott C."/>
            <person name="Lovell J."/>
            <person name="Lin Y.-M."/>
            <person name="Vaughn R."/>
            <person name="Liu B."/>
            <person name="Li W."/>
            <person name="Simpson S."/>
            <person name="Scheffler B."/>
            <person name="Saski C."/>
            <person name="Grover C."/>
            <person name="Hu G."/>
            <person name="Conover J."/>
            <person name="Carlson J."/>
            <person name="Shu S."/>
            <person name="Boston L."/>
            <person name="Williams M."/>
            <person name="Peterson D."/>
            <person name="Mcgee K."/>
            <person name="Jones D."/>
            <person name="Wendel J."/>
            <person name="Stelly D."/>
            <person name="Grimwood J."/>
            <person name="Schmutz J."/>
        </authorList>
    </citation>
    <scope>NUCLEOTIDE SEQUENCE [LARGE SCALE GENOMIC DNA]</scope>
    <source>
        <strain evidence="7">7179.01</strain>
    </source>
</reference>
<evidence type="ECO:0000256" key="3">
    <source>
        <dbReference type="ARBA" id="ARBA00023157"/>
    </source>
</evidence>
<dbReference type="GO" id="GO:0006508">
    <property type="term" value="P:proteolysis"/>
    <property type="evidence" value="ECO:0007669"/>
    <property type="project" value="InterPro"/>
</dbReference>
<comment type="similarity">
    <text evidence="1">Belongs to the peptidase A1 family.</text>
</comment>